<reference evidence="1 2" key="1">
    <citation type="submission" date="2016-11" db="EMBL/GenBank/DDBJ databases">
        <authorList>
            <person name="Jaros S."/>
            <person name="Januszkiewicz K."/>
            <person name="Wedrychowicz H."/>
        </authorList>
    </citation>
    <scope>NUCLEOTIDE SEQUENCE [LARGE SCALE GENOMIC DNA]</scope>
    <source>
        <strain evidence="1 2">DSM 15929</strain>
    </source>
</reference>
<evidence type="ECO:0000313" key="1">
    <source>
        <dbReference type="EMBL" id="SHK61348.1"/>
    </source>
</evidence>
<evidence type="ECO:0000313" key="2">
    <source>
        <dbReference type="Proteomes" id="UP000184386"/>
    </source>
</evidence>
<gene>
    <name evidence="1" type="ORF">SAMN02745136_02902</name>
</gene>
<accession>A0A1M6TX11</accession>
<proteinExistence type="predicted"/>
<dbReference type="Proteomes" id="UP000184386">
    <property type="component" value="Unassembled WGS sequence"/>
</dbReference>
<sequence>MTLNWQQLFLAERIPLFERIPASLVSFLLPGTTAAGLVDFRTLNRKILKCKPNSSEAYIIILHAFAVHPAYCLIDFLKAQEYNHCKLVFPVDTNTAGKEKNIRKDAT</sequence>
<dbReference type="EMBL" id="FRAC01000014">
    <property type="protein sequence ID" value="SHK61348.1"/>
    <property type="molecule type" value="Genomic_DNA"/>
</dbReference>
<dbReference type="AlphaFoldDB" id="A0A1M6TX11"/>
<dbReference type="STRING" id="1121322.SAMN02745136_02902"/>
<name>A0A1M6TX11_9FIRM</name>
<protein>
    <submittedName>
        <fullName evidence="1">Uncharacterized protein</fullName>
    </submittedName>
</protein>
<organism evidence="1 2">
    <name type="scientific">Anaerocolumna jejuensis DSM 15929</name>
    <dbReference type="NCBI Taxonomy" id="1121322"/>
    <lineage>
        <taxon>Bacteria</taxon>
        <taxon>Bacillati</taxon>
        <taxon>Bacillota</taxon>
        <taxon>Clostridia</taxon>
        <taxon>Lachnospirales</taxon>
        <taxon>Lachnospiraceae</taxon>
        <taxon>Anaerocolumna</taxon>
    </lineage>
</organism>
<keyword evidence="2" id="KW-1185">Reference proteome</keyword>